<evidence type="ECO:0000313" key="1">
    <source>
        <dbReference type="EMBL" id="XFO73696.1"/>
    </source>
</evidence>
<dbReference type="Proteomes" id="UP000216052">
    <property type="component" value="Chromosome"/>
</dbReference>
<evidence type="ECO:0000313" key="2">
    <source>
        <dbReference type="Proteomes" id="UP000216052"/>
    </source>
</evidence>
<reference evidence="1" key="1">
    <citation type="submission" date="2024-05" db="EMBL/GenBank/DDBJ databases">
        <title>Isolation and characterization of Sporomusa carbonis sp. nov., a carboxydotrophic hydrogenogen in the genus of Sporomusa isolated from a charcoal burning pile.</title>
        <authorList>
            <person name="Boeer T."/>
            <person name="Rosenbaum F."/>
            <person name="Eysell L."/>
            <person name="Mueller V."/>
            <person name="Daniel R."/>
            <person name="Poehlein A."/>
        </authorList>
    </citation>
    <scope>NUCLEOTIDE SEQUENCE [LARGE SCALE GENOMIC DNA]</scope>
    <source>
        <strain evidence="1">DSM 3132</strain>
    </source>
</reference>
<keyword evidence="2" id="KW-1185">Reference proteome</keyword>
<proteinExistence type="predicted"/>
<dbReference type="EMBL" id="CP155571">
    <property type="protein sequence ID" value="XFO73696.1"/>
    <property type="molecule type" value="Genomic_DNA"/>
</dbReference>
<sequence>MARAATILIAGHRNGGSASGLVLRKTITPTVATRKASSVPTLHISATTVQIMVAEIGEVYYYNA</sequence>
<protein>
    <submittedName>
        <fullName evidence="1">Uncharacterized protein</fullName>
    </submittedName>
</protein>
<accession>A0ABZ3J6I1</accession>
<gene>
    <name evidence="1" type="ORF">SPACI_038030</name>
</gene>
<organism evidence="1 2">
    <name type="scientific">Sporomusa acidovorans (strain ATCC 49682 / DSM 3132 / Mol)</name>
    <dbReference type="NCBI Taxonomy" id="1123286"/>
    <lineage>
        <taxon>Bacteria</taxon>
        <taxon>Bacillati</taxon>
        <taxon>Bacillota</taxon>
        <taxon>Negativicutes</taxon>
        <taxon>Selenomonadales</taxon>
        <taxon>Sporomusaceae</taxon>
        <taxon>Sporomusa</taxon>
    </lineage>
</organism>
<name>A0ABZ3J6I1_SPOA4</name>